<dbReference type="GeneID" id="14537917"/>
<dbReference type="AlphaFoldDB" id="H8WYF1"/>
<sequence length="547" mass="60157">MSVNTNKGKDDNHARSNPETTEKEQETPKGVASPRVGVAHTSHSQTPSILQSPYRGGSAIPQHPSTQPIQSQKTTSIPSLSALNESIQRPHSASTAPSSPQRTISDPGLLTLLGPNVSSFPFSELAFIEAMKLRTEQERTKQEFYRAESANKTLSIIQLALQAQVPPNQIPQLLAGGVPGSADDTKSKELNVRSSYQFPLSHQSPPYSQPARWVTPQLAQPRLSSEQQIQMIQAQQRQIQFNLQQQQHQQQQQIHLQHVSQVMPNVNPQIPQKRASSTDQDITASPMQPKGFKFGGNIASSTSQERPQSPAKIGATAVANLNAPTTPFRVPRSTSSSTGRRTRGHQRYNSMPVSASTSEGTSSTKTRSLRHDTLASEKPSPFLQSPSGARSTLQVNPIPAQPLNEQKKQQAQPSQESMQSFQHVIQFHHWQPELGSASSSINRSPSHKRHKSMTREDISSAYREPESSEKGVKSEFTAGQNYATEKSYTKEREIIADEEDDADSSVETSMVEAATKKDESAHPPSRGHSRQESNIGRYPHDILSANH</sequence>
<feature type="region of interest" description="Disordered" evidence="1">
    <location>
        <begin position="270"/>
        <end position="290"/>
    </location>
</feature>
<feature type="region of interest" description="Disordered" evidence="1">
    <location>
        <begin position="319"/>
        <end position="395"/>
    </location>
</feature>
<evidence type="ECO:0000313" key="3">
    <source>
        <dbReference type="Proteomes" id="UP000005018"/>
    </source>
</evidence>
<feature type="compositionally biased region" description="Polar residues" evidence="1">
    <location>
        <begin position="63"/>
        <end position="104"/>
    </location>
</feature>
<proteinExistence type="predicted"/>
<feature type="compositionally biased region" description="Polar residues" evidence="1">
    <location>
        <begin position="270"/>
        <end position="286"/>
    </location>
</feature>
<dbReference type="KEGG" id="cot:CORT_0A08820"/>
<feature type="compositionally biased region" description="Polar residues" evidence="1">
    <location>
        <begin position="477"/>
        <end position="486"/>
    </location>
</feature>
<feature type="compositionally biased region" description="Polar residues" evidence="1">
    <location>
        <begin position="382"/>
        <end position="395"/>
    </location>
</feature>
<gene>
    <name evidence="2" type="ORF">CORT_0A08820</name>
</gene>
<dbReference type="InterPro" id="IPR021216">
    <property type="entry name" value="DUF2722"/>
</dbReference>
<dbReference type="HOGENOM" id="CLU_023466_0_0_1"/>
<organism evidence="2 3">
    <name type="scientific">Candida orthopsilosis (strain 90-125)</name>
    <name type="common">Yeast</name>
    <dbReference type="NCBI Taxonomy" id="1136231"/>
    <lineage>
        <taxon>Eukaryota</taxon>
        <taxon>Fungi</taxon>
        <taxon>Dikarya</taxon>
        <taxon>Ascomycota</taxon>
        <taxon>Saccharomycotina</taxon>
        <taxon>Pichiomycetes</taxon>
        <taxon>Debaryomycetaceae</taxon>
        <taxon>Candida/Lodderomyces clade</taxon>
        <taxon>Candida</taxon>
    </lineage>
</organism>
<protein>
    <submittedName>
        <fullName evidence="2">Uncharacterized protein</fullName>
    </submittedName>
</protein>
<feature type="compositionally biased region" description="Polar residues" evidence="1">
    <location>
        <begin position="347"/>
        <end position="366"/>
    </location>
</feature>
<evidence type="ECO:0000256" key="1">
    <source>
        <dbReference type="SAM" id="MobiDB-lite"/>
    </source>
</evidence>
<keyword evidence="3" id="KW-1185">Reference proteome</keyword>
<feature type="region of interest" description="Disordered" evidence="1">
    <location>
        <begin position="435"/>
        <end position="547"/>
    </location>
</feature>
<dbReference type="Pfam" id="PF10846">
    <property type="entry name" value="DUF2722"/>
    <property type="match status" value="1"/>
</dbReference>
<feature type="compositionally biased region" description="Polar residues" evidence="1">
    <location>
        <begin position="41"/>
        <end position="51"/>
    </location>
</feature>
<name>H8WYF1_CANO9</name>
<dbReference type="EMBL" id="HE681719">
    <property type="protein sequence ID" value="CCG21266.1"/>
    <property type="molecule type" value="Genomic_DNA"/>
</dbReference>
<feature type="compositionally biased region" description="Basic and acidic residues" evidence="1">
    <location>
        <begin position="453"/>
        <end position="473"/>
    </location>
</feature>
<evidence type="ECO:0000313" key="2">
    <source>
        <dbReference type="EMBL" id="CCG21266.1"/>
    </source>
</evidence>
<dbReference type="RefSeq" id="XP_003866705.1">
    <property type="nucleotide sequence ID" value="XM_003866657.1"/>
</dbReference>
<feature type="compositionally biased region" description="Basic and acidic residues" evidence="1">
    <location>
        <begin position="7"/>
        <end position="27"/>
    </location>
</feature>
<reference evidence="2 3" key="1">
    <citation type="journal article" date="2012" name="PLoS ONE">
        <title>Sequence and analysis of the genome of the pathogenic yeast Candida orthopsilosis.</title>
        <authorList>
            <person name="Riccombeni A."/>
            <person name="Vidanes G."/>
            <person name="Proux-Wera E."/>
            <person name="Wolfe K.H."/>
            <person name="Butler G."/>
        </authorList>
    </citation>
    <scope>NUCLEOTIDE SEQUENCE [LARGE SCALE GENOMIC DNA]</scope>
    <source>
        <strain evidence="2 3">Co 90-125</strain>
    </source>
</reference>
<feature type="region of interest" description="Disordered" evidence="1">
    <location>
        <begin position="1"/>
        <end position="107"/>
    </location>
</feature>
<accession>H8WYF1</accession>
<dbReference type="eggNOG" id="ENOG502S5HG">
    <property type="taxonomic scope" value="Eukaryota"/>
</dbReference>
<dbReference type="Proteomes" id="UP000005018">
    <property type="component" value="Chromosome 1"/>
</dbReference>
<dbReference type="OrthoDB" id="4095763at2759"/>